<evidence type="ECO:0000313" key="4">
    <source>
        <dbReference type="EMBL" id="GGG33388.1"/>
    </source>
</evidence>
<reference evidence="5" key="1">
    <citation type="journal article" date="2019" name="Int. J. Syst. Evol. Microbiol.">
        <title>The Global Catalogue of Microorganisms (GCM) 10K type strain sequencing project: providing services to taxonomists for standard genome sequencing and annotation.</title>
        <authorList>
            <consortium name="The Broad Institute Genomics Platform"/>
            <consortium name="The Broad Institute Genome Sequencing Center for Infectious Disease"/>
            <person name="Wu L."/>
            <person name="Ma J."/>
        </authorList>
    </citation>
    <scope>NUCLEOTIDE SEQUENCE [LARGE SCALE GENOMIC DNA]</scope>
    <source>
        <strain evidence="5">CGMCC 1.15422</strain>
    </source>
</reference>
<keyword evidence="1" id="KW-0808">Transferase</keyword>
<dbReference type="PANTHER" id="PTHR46401:SF2">
    <property type="entry name" value="GLYCOSYLTRANSFERASE WBBK-RELATED"/>
    <property type="match status" value="1"/>
</dbReference>
<dbReference type="EMBL" id="BMIX01000003">
    <property type="protein sequence ID" value="GGG33388.1"/>
    <property type="molecule type" value="Genomic_DNA"/>
</dbReference>
<dbReference type="SUPFAM" id="SSF53756">
    <property type="entry name" value="UDP-Glycosyltransferase/glycogen phosphorylase"/>
    <property type="match status" value="1"/>
</dbReference>
<gene>
    <name evidence="4" type="ORF">GCM10011532_16270</name>
</gene>
<comment type="caution">
    <text evidence="4">The sequence shown here is derived from an EMBL/GenBank/DDBJ whole genome shotgun (WGS) entry which is preliminary data.</text>
</comment>
<dbReference type="PANTHER" id="PTHR46401">
    <property type="entry name" value="GLYCOSYLTRANSFERASE WBBK-RELATED"/>
    <property type="match status" value="1"/>
</dbReference>
<dbReference type="Gene3D" id="3.40.50.2000">
    <property type="entry name" value="Glycogen Phosphorylase B"/>
    <property type="match status" value="2"/>
</dbReference>
<sequence length="394" mass="46382">MSNILINIPQIDKAYGGVYQYSIALIKILAESNLSHEFFIFCHNPDPIIIEIINKYPNFHHPKPPNLLYLRGETFFQIFLNKLFRRFKIKRKFYKEDIYDWLVKTFDIDIIHSPFQINVKKDSVKSITTLHDVQELHFPEFFTSAQRAQRAVNYKKAIDEADAVIVSYNHVKKDILKYFNKQEDKVHTILLDMQKLWFEKIENIDFVKLQEKYKLPSKFILYPASTWKHKNHLKLLEAIKYLNDPEIQLICTGNLIENFNINILPMIKENHLSNQVRFLGIVSDEELLKLYKTCRAVIVPTLYEAGSFPLMESILLNVPVICSNVTSLPETIKDDKFTFDPLDVKDMARKINKIWGDDHYRDLNLARIKIQAEKLRFNNAGLKINKVYETLLNT</sequence>
<protein>
    <submittedName>
        <fullName evidence="4">Uncharacterized protein</fullName>
    </submittedName>
</protein>
<dbReference type="RefSeq" id="WP_011708472.1">
    <property type="nucleotide sequence ID" value="NZ_BMIX01000003.1"/>
</dbReference>
<evidence type="ECO:0000256" key="1">
    <source>
        <dbReference type="ARBA" id="ARBA00022679"/>
    </source>
</evidence>
<feature type="domain" description="Glycosyltransferase subfamily 4-like N-terminal" evidence="3">
    <location>
        <begin position="15"/>
        <end position="189"/>
    </location>
</feature>
<dbReference type="InterPro" id="IPR001296">
    <property type="entry name" value="Glyco_trans_1"/>
</dbReference>
<evidence type="ECO:0000259" key="3">
    <source>
        <dbReference type="Pfam" id="PF13439"/>
    </source>
</evidence>
<accession>A0ABQ1WJ34</accession>
<name>A0ABQ1WJ34_9FLAO</name>
<dbReference type="CDD" id="cd03809">
    <property type="entry name" value="GT4_MtfB-like"/>
    <property type="match status" value="1"/>
</dbReference>
<dbReference type="Proteomes" id="UP000605733">
    <property type="component" value="Unassembled WGS sequence"/>
</dbReference>
<keyword evidence="5" id="KW-1185">Reference proteome</keyword>
<dbReference type="InterPro" id="IPR028098">
    <property type="entry name" value="Glyco_trans_4-like_N"/>
</dbReference>
<feature type="domain" description="Glycosyl transferase family 1" evidence="2">
    <location>
        <begin position="215"/>
        <end position="358"/>
    </location>
</feature>
<evidence type="ECO:0000313" key="5">
    <source>
        <dbReference type="Proteomes" id="UP000605733"/>
    </source>
</evidence>
<dbReference type="Pfam" id="PF13439">
    <property type="entry name" value="Glyco_transf_4"/>
    <property type="match status" value="1"/>
</dbReference>
<dbReference type="Pfam" id="PF00534">
    <property type="entry name" value="Glycos_transf_1"/>
    <property type="match status" value="1"/>
</dbReference>
<proteinExistence type="predicted"/>
<organism evidence="4 5">
    <name type="scientific">Christiangramia forsetii</name>
    <dbReference type="NCBI Taxonomy" id="411153"/>
    <lineage>
        <taxon>Bacteria</taxon>
        <taxon>Pseudomonadati</taxon>
        <taxon>Bacteroidota</taxon>
        <taxon>Flavobacteriia</taxon>
        <taxon>Flavobacteriales</taxon>
        <taxon>Flavobacteriaceae</taxon>
        <taxon>Christiangramia</taxon>
    </lineage>
</organism>
<evidence type="ECO:0000259" key="2">
    <source>
        <dbReference type="Pfam" id="PF00534"/>
    </source>
</evidence>